<evidence type="ECO:0000313" key="1">
    <source>
        <dbReference type="EMBL" id="KKN62247.1"/>
    </source>
</evidence>
<comment type="caution">
    <text evidence="1">The sequence shown here is derived from an EMBL/GenBank/DDBJ whole genome shotgun (WGS) entry which is preliminary data.</text>
</comment>
<reference evidence="1" key="1">
    <citation type="journal article" date="2015" name="Nature">
        <title>Complex archaea that bridge the gap between prokaryotes and eukaryotes.</title>
        <authorList>
            <person name="Spang A."/>
            <person name="Saw J.H."/>
            <person name="Jorgensen S.L."/>
            <person name="Zaremba-Niedzwiedzka K."/>
            <person name="Martijn J."/>
            <person name="Lind A.E."/>
            <person name="van Eijk R."/>
            <person name="Schleper C."/>
            <person name="Guy L."/>
            <person name="Ettema T.J."/>
        </authorList>
    </citation>
    <scope>NUCLEOTIDE SEQUENCE</scope>
</reference>
<dbReference type="AlphaFoldDB" id="A0A0F9SIW3"/>
<name>A0A0F9SIW3_9ZZZZ</name>
<sequence length="79" mass="9247">MTFERYKKYLVVKTADIEEHLTSTEQLQLATLTAKVIEERRRAGKADNSYVVVNEDQPYATLVWGLIELWETMKGRRLT</sequence>
<organism evidence="1">
    <name type="scientific">marine sediment metagenome</name>
    <dbReference type="NCBI Taxonomy" id="412755"/>
    <lineage>
        <taxon>unclassified sequences</taxon>
        <taxon>metagenomes</taxon>
        <taxon>ecological metagenomes</taxon>
    </lineage>
</organism>
<accession>A0A0F9SIW3</accession>
<gene>
    <name evidence="1" type="ORF">LCGC14_0513840</name>
</gene>
<protein>
    <submittedName>
        <fullName evidence="1">Uncharacterized protein</fullName>
    </submittedName>
</protein>
<dbReference type="EMBL" id="LAZR01000631">
    <property type="protein sequence ID" value="KKN62247.1"/>
    <property type="molecule type" value="Genomic_DNA"/>
</dbReference>
<proteinExistence type="predicted"/>